<organism evidence="9 10">
    <name type="scientific">Methanooceanicella nereidis</name>
    <dbReference type="NCBI Taxonomy" id="2052831"/>
    <lineage>
        <taxon>Archaea</taxon>
        <taxon>Methanobacteriati</taxon>
        <taxon>Methanobacteriota</taxon>
        <taxon>Stenosarchaea group</taxon>
        <taxon>Methanomicrobia</taxon>
        <taxon>Methanocellales</taxon>
        <taxon>Methanocellaceae</taxon>
        <taxon>Methanooceanicella</taxon>
    </lineage>
</organism>
<evidence type="ECO:0000313" key="9">
    <source>
        <dbReference type="EMBL" id="MCD1294211.1"/>
    </source>
</evidence>
<accession>A0AAP2RAZ1</accession>
<feature type="transmembrane region" description="Helical" evidence="8">
    <location>
        <begin position="82"/>
        <end position="102"/>
    </location>
</feature>
<comment type="caution">
    <text evidence="9">The sequence shown here is derived from an EMBL/GenBank/DDBJ whole genome shotgun (WGS) entry which is preliminary data.</text>
</comment>
<feature type="transmembrane region" description="Helical" evidence="8">
    <location>
        <begin position="252"/>
        <end position="271"/>
    </location>
</feature>
<evidence type="ECO:0000256" key="5">
    <source>
        <dbReference type="ARBA" id="ARBA00022833"/>
    </source>
</evidence>
<evidence type="ECO:0000256" key="1">
    <source>
        <dbReference type="ARBA" id="ARBA00004651"/>
    </source>
</evidence>
<keyword evidence="6 8" id="KW-1133">Transmembrane helix</keyword>
<feature type="transmembrane region" description="Helical" evidence="8">
    <location>
        <begin position="193"/>
        <end position="214"/>
    </location>
</feature>
<dbReference type="EMBL" id="PGCK01000003">
    <property type="protein sequence ID" value="MCD1294211.1"/>
    <property type="molecule type" value="Genomic_DNA"/>
</dbReference>
<feature type="transmembrane region" description="Helical" evidence="8">
    <location>
        <begin position="123"/>
        <end position="146"/>
    </location>
</feature>
<dbReference type="AlphaFoldDB" id="A0AAP2RAZ1"/>
<dbReference type="RefSeq" id="WP_230740975.1">
    <property type="nucleotide sequence ID" value="NZ_PGCK01000003.1"/>
</dbReference>
<keyword evidence="7 8" id="KW-0472">Membrane</keyword>
<keyword evidence="5" id="KW-0862">Zinc</keyword>
<comment type="similarity">
    <text evidence="2">Belongs to the ZIP transporter (TC 2.A.5) family.</text>
</comment>
<evidence type="ECO:0000256" key="2">
    <source>
        <dbReference type="ARBA" id="ARBA00006939"/>
    </source>
</evidence>
<proteinExistence type="inferred from homology"/>
<feature type="transmembrane region" description="Helical" evidence="8">
    <location>
        <begin position="220"/>
        <end position="240"/>
    </location>
</feature>
<dbReference type="Pfam" id="PF02535">
    <property type="entry name" value="Zip"/>
    <property type="match status" value="1"/>
</dbReference>
<keyword evidence="10" id="KW-1185">Reference proteome</keyword>
<keyword evidence="4 8" id="KW-0812">Transmembrane</keyword>
<feature type="transmembrane region" description="Helical" evidence="8">
    <location>
        <begin position="20"/>
        <end position="37"/>
    </location>
</feature>
<evidence type="ECO:0000256" key="4">
    <source>
        <dbReference type="ARBA" id="ARBA00022692"/>
    </source>
</evidence>
<sequence length="272" mass="28970">MLDILKFMETCSPITQTLIGTTYLWIMTAAGAATVFLPKKIDRKMLGGLLGFAGGVMLAASFWSLLLPAIEVSRINDVPVWMPVLIGFSTGAVFLWGIDKALIRFENGYPFKSLKNGDAKHSINMLFIGITLHNIPEGLAIGVAFASAAAGIHPASLAGAILLTIGIGIQDLPEGIAVSMPLYGEGMSRLRSFWYGQITGFVEVLAGLVGAATIFISLSLLPYVLGFAAGAMVYIVVEEIIPESKKMSDSKIPTIGFMIGFAVMMLLDVAFS</sequence>
<evidence type="ECO:0000256" key="6">
    <source>
        <dbReference type="ARBA" id="ARBA00022989"/>
    </source>
</evidence>
<dbReference type="PANTHER" id="PTHR11040">
    <property type="entry name" value="ZINC/IRON TRANSPORTER"/>
    <property type="match status" value="1"/>
</dbReference>
<dbReference type="InterPro" id="IPR003689">
    <property type="entry name" value="ZIP"/>
</dbReference>
<keyword evidence="3" id="KW-1003">Cell membrane</keyword>
<name>A0AAP2RAZ1_9EURY</name>
<dbReference type="PANTHER" id="PTHR11040:SF211">
    <property type="entry name" value="ZINC TRANSPORTER ZIP11"/>
    <property type="match status" value="1"/>
</dbReference>
<feature type="transmembrane region" description="Helical" evidence="8">
    <location>
        <begin position="49"/>
        <end position="70"/>
    </location>
</feature>
<gene>
    <name evidence="9" type="ORF">CUJ83_04275</name>
</gene>
<dbReference type="GO" id="GO:0005886">
    <property type="term" value="C:plasma membrane"/>
    <property type="evidence" value="ECO:0007669"/>
    <property type="project" value="UniProtKB-SubCell"/>
</dbReference>
<evidence type="ECO:0000256" key="8">
    <source>
        <dbReference type="SAM" id="Phobius"/>
    </source>
</evidence>
<evidence type="ECO:0000256" key="3">
    <source>
        <dbReference type="ARBA" id="ARBA00022475"/>
    </source>
</evidence>
<evidence type="ECO:0000256" key="7">
    <source>
        <dbReference type="ARBA" id="ARBA00023136"/>
    </source>
</evidence>
<protein>
    <submittedName>
        <fullName evidence="9">ZIP family metal transporter</fullName>
    </submittedName>
</protein>
<dbReference type="Proteomes" id="UP001320159">
    <property type="component" value="Unassembled WGS sequence"/>
</dbReference>
<evidence type="ECO:0000313" key="10">
    <source>
        <dbReference type="Proteomes" id="UP001320159"/>
    </source>
</evidence>
<dbReference type="GO" id="GO:0005385">
    <property type="term" value="F:zinc ion transmembrane transporter activity"/>
    <property type="evidence" value="ECO:0007669"/>
    <property type="project" value="TreeGrafter"/>
</dbReference>
<comment type="subcellular location">
    <subcellularLocation>
        <location evidence="1">Cell membrane</location>
        <topology evidence="1">Multi-pass membrane protein</topology>
    </subcellularLocation>
</comment>
<reference evidence="9 10" key="1">
    <citation type="submission" date="2017-11" db="EMBL/GenBank/DDBJ databases">
        <title>Isolation and Characterization of Family Methanocellaceae Species from Potential Methane Hydrate Area Offshore Southwestern Taiwan.</title>
        <authorList>
            <person name="Zhang W.-L."/>
            <person name="Chen W.-C."/>
            <person name="Lai M.-C."/>
            <person name="Chen S.-C."/>
        </authorList>
    </citation>
    <scope>NUCLEOTIDE SEQUENCE [LARGE SCALE GENOMIC DNA]</scope>
    <source>
        <strain evidence="9 10">CWC-04</strain>
    </source>
</reference>